<evidence type="ECO:0000313" key="5">
    <source>
        <dbReference type="Proteomes" id="UP000243904"/>
    </source>
</evidence>
<evidence type="ECO:0000256" key="2">
    <source>
        <dbReference type="RuleBase" id="RU003707"/>
    </source>
</evidence>
<organism evidence="4 5">
    <name type="scientific">Bradyrhizobium canariense</name>
    <dbReference type="NCBI Taxonomy" id="255045"/>
    <lineage>
        <taxon>Bacteria</taxon>
        <taxon>Pseudomonadati</taxon>
        <taxon>Pseudomonadota</taxon>
        <taxon>Alphaproteobacteria</taxon>
        <taxon>Hyphomicrobiales</taxon>
        <taxon>Nitrobacteraceae</taxon>
        <taxon>Bradyrhizobium</taxon>
    </lineage>
</organism>
<dbReference type="Pfam" id="PF00378">
    <property type="entry name" value="ECH_1"/>
    <property type="match status" value="1"/>
</dbReference>
<dbReference type="InterPro" id="IPR029045">
    <property type="entry name" value="ClpP/crotonase-like_dom_sf"/>
</dbReference>
<protein>
    <submittedName>
        <fullName evidence="4">Enoyl-CoA hydratase/carnithine racemase</fullName>
    </submittedName>
</protein>
<accession>A0A1H1V7A7</accession>
<dbReference type="Gene3D" id="3.90.226.10">
    <property type="entry name" value="2-enoyl-CoA Hydratase, Chain A, domain 1"/>
    <property type="match status" value="1"/>
</dbReference>
<dbReference type="InterPro" id="IPR001753">
    <property type="entry name" value="Enoyl-CoA_hydra/iso"/>
</dbReference>
<dbReference type="GO" id="GO:0006635">
    <property type="term" value="P:fatty acid beta-oxidation"/>
    <property type="evidence" value="ECO:0007669"/>
    <property type="project" value="TreeGrafter"/>
</dbReference>
<dbReference type="AlphaFoldDB" id="A0A1H1V7A7"/>
<dbReference type="PROSITE" id="PS00166">
    <property type="entry name" value="ENOYL_COA_HYDRATASE"/>
    <property type="match status" value="1"/>
</dbReference>
<dbReference type="GO" id="GO:0003824">
    <property type="term" value="F:catalytic activity"/>
    <property type="evidence" value="ECO:0007669"/>
    <property type="project" value="InterPro"/>
</dbReference>
<evidence type="ECO:0000256" key="3">
    <source>
        <dbReference type="SAM" id="MobiDB-lite"/>
    </source>
</evidence>
<proteinExistence type="inferred from homology"/>
<dbReference type="CDD" id="cd06558">
    <property type="entry name" value="crotonase-like"/>
    <property type="match status" value="1"/>
</dbReference>
<feature type="region of interest" description="Disordered" evidence="3">
    <location>
        <begin position="255"/>
        <end position="291"/>
    </location>
</feature>
<dbReference type="SUPFAM" id="SSF52096">
    <property type="entry name" value="ClpP/crotonase"/>
    <property type="match status" value="1"/>
</dbReference>
<dbReference type="EMBL" id="LT629750">
    <property type="protein sequence ID" value="SDS80585.1"/>
    <property type="molecule type" value="Genomic_DNA"/>
</dbReference>
<sequence>MMAPSTRHESEAATGLRTADHDGVMVATLDRSPANALNRPLLLAMTALFRDRGERHPSPVVITGAGERFFCVGGDIKEADGPAADPIADRMRGFHNLLVAMERYPAPLIAAVNGDCVGGGVEYALFADAVLAAPHARFGFPEIRHGLLPADKGIQRLVRLIGTRAARDLLLSGELIGADQAARLGLVDAIVEPDRLVAEALDRAREAGRRAPVLYAALKHAVNDYDDIEDQQRAEMTLAKAASWFNDPVARSLREGWRKGRTSSLPSDGRPPALNTTPHAGPVGLLHEPER</sequence>
<dbReference type="PANTHER" id="PTHR11941:SF54">
    <property type="entry name" value="ENOYL-COA HYDRATASE, MITOCHONDRIAL"/>
    <property type="match status" value="1"/>
</dbReference>
<dbReference type="InterPro" id="IPR018376">
    <property type="entry name" value="Enoyl-CoA_hyd/isom_CS"/>
</dbReference>
<evidence type="ECO:0000313" key="4">
    <source>
        <dbReference type="EMBL" id="SDS80585.1"/>
    </source>
</evidence>
<evidence type="ECO:0000256" key="1">
    <source>
        <dbReference type="ARBA" id="ARBA00005254"/>
    </source>
</evidence>
<gene>
    <name evidence="4" type="ORF">SAMN05444158_3277</name>
</gene>
<name>A0A1H1V7A7_9BRAD</name>
<dbReference type="PANTHER" id="PTHR11941">
    <property type="entry name" value="ENOYL-COA HYDRATASE-RELATED"/>
    <property type="match status" value="1"/>
</dbReference>
<dbReference type="Proteomes" id="UP000243904">
    <property type="component" value="Chromosome I"/>
</dbReference>
<keyword evidence="5" id="KW-1185">Reference proteome</keyword>
<reference evidence="5" key="1">
    <citation type="submission" date="2016-10" db="EMBL/GenBank/DDBJ databases">
        <authorList>
            <person name="Varghese N."/>
            <person name="Submissions S."/>
        </authorList>
    </citation>
    <scope>NUCLEOTIDE SEQUENCE [LARGE SCALE GENOMIC DNA]</scope>
    <source>
        <strain evidence="5">GAS369</strain>
    </source>
</reference>
<comment type="similarity">
    <text evidence="1 2">Belongs to the enoyl-CoA hydratase/isomerase family.</text>
</comment>